<proteinExistence type="predicted"/>
<keyword evidence="2" id="KW-1185">Reference proteome</keyword>
<dbReference type="Proteomes" id="UP001157733">
    <property type="component" value="Chromosome"/>
</dbReference>
<organism evidence="1 2">
    <name type="scientific">Nitrospina watsonii</name>
    <dbReference type="NCBI Taxonomy" id="1323948"/>
    <lineage>
        <taxon>Bacteria</taxon>
        <taxon>Pseudomonadati</taxon>
        <taxon>Nitrospinota/Tectimicrobiota group</taxon>
        <taxon>Nitrospinota</taxon>
        <taxon>Nitrospinia</taxon>
        <taxon>Nitrospinales</taxon>
        <taxon>Nitrospinaceae</taxon>
        <taxon>Nitrospina</taxon>
    </lineage>
</organism>
<reference evidence="1 2" key="1">
    <citation type="submission" date="2022-09" db="EMBL/GenBank/DDBJ databases">
        <authorList>
            <person name="Kop L."/>
        </authorList>
    </citation>
    <scope>NUCLEOTIDE SEQUENCE [LARGE SCALE GENOMIC DNA]</scope>
    <source>
        <strain evidence="1 2">347</strain>
    </source>
</reference>
<dbReference type="EMBL" id="OX336137">
    <property type="protein sequence ID" value="CAI2717678.1"/>
    <property type="molecule type" value="Genomic_DNA"/>
</dbReference>
<evidence type="ECO:0000313" key="2">
    <source>
        <dbReference type="Proteomes" id="UP001157733"/>
    </source>
</evidence>
<gene>
    <name evidence="1" type="ORF">NSPWAT_0819</name>
</gene>
<accession>A0ABN8VVJ1</accession>
<evidence type="ECO:0000313" key="1">
    <source>
        <dbReference type="EMBL" id="CAI2717678.1"/>
    </source>
</evidence>
<name>A0ABN8VVJ1_9BACT</name>
<sequence length="60" mass="7018">MKGHGCLKIETPQGCGRVSKKTERYLTIETGRSGRERWPFERAGRTWNPYPLQRDEWVPA</sequence>
<protein>
    <submittedName>
        <fullName evidence="1">Uncharacterized protein</fullName>
    </submittedName>
</protein>